<dbReference type="PANTHER" id="PTHR37953">
    <property type="entry name" value="UPF0127 PROTEIN MJ1496"/>
    <property type="match status" value="1"/>
</dbReference>
<dbReference type="Gene3D" id="2.60.120.1140">
    <property type="entry name" value="Protein of unknown function DUF192"/>
    <property type="match status" value="1"/>
</dbReference>
<dbReference type="RefSeq" id="WP_011762113.1">
    <property type="nucleotide sequence ID" value="NC_008701.1"/>
</dbReference>
<dbReference type="Proteomes" id="UP000002595">
    <property type="component" value="Chromosome"/>
</dbReference>
<dbReference type="InterPro" id="IPR003795">
    <property type="entry name" value="DUF192"/>
</dbReference>
<proteinExistence type="predicted"/>
<gene>
    <name evidence="1" type="ordered locus">Pisl_0358</name>
</gene>
<reference evidence="1" key="1">
    <citation type="submission" date="2006-12" db="EMBL/GenBank/DDBJ databases">
        <title>Complete sequence of Pyrobaculum islandicum DSM 4184.</title>
        <authorList>
            <person name="Copeland A."/>
            <person name="Lucas S."/>
            <person name="Lapidus A."/>
            <person name="Barry K."/>
            <person name="Detter J.C."/>
            <person name="Glavina del Rio T."/>
            <person name="Dalin E."/>
            <person name="Tice H."/>
            <person name="Pitluck S."/>
            <person name="Meincke L."/>
            <person name="Brettin T."/>
            <person name="Bruce D."/>
            <person name="Han C."/>
            <person name="Tapia R."/>
            <person name="Gilna P."/>
            <person name="Schmutz J."/>
            <person name="Larimer F."/>
            <person name="Land M."/>
            <person name="Hauser L."/>
            <person name="Kyrpides N."/>
            <person name="Mikhailova N."/>
            <person name="Cozen A.E."/>
            <person name="Fitz-Gibbon S.T."/>
            <person name="House C.H."/>
            <person name="Saltikov C."/>
            <person name="Lowe T."/>
            <person name="Richardson P."/>
        </authorList>
    </citation>
    <scope>NUCLEOTIDE SEQUENCE [LARGE SCALE GENOMIC DNA]</scope>
    <source>
        <strain evidence="1">DSM 4184</strain>
    </source>
</reference>
<protein>
    <recommendedName>
        <fullName evidence="3">DUF192 domain-containing protein</fullName>
    </recommendedName>
</protein>
<dbReference type="AlphaFoldDB" id="A1RRF4"/>
<name>A1RRF4_PYRIL</name>
<sequence>MALWLIIKLSLVLISPFSTTTTFELNNVVYTVYVADNFVKWVIGYMNVTSYDPRGVGAVGMLFIFPRNSTYCFWMKNTYIPLRIVWVSGSRITGQALGRPLDKTPVCGYGDKVLELKPEITLGEQQQK</sequence>
<dbReference type="eggNOG" id="arCOG03115">
    <property type="taxonomic scope" value="Archaea"/>
</dbReference>
<dbReference type="OrthoDB" id="6763at2157"/>
<dbReference type="GeneID" id="4617033"/>
<evidence type="ECO:0000313" key="2">
    <source>
        <dbReference type="Proteomes" id="UP000002595"/>
    </source>
</evidence>
<keyword evidence="2" id="KW-1185">Reference proteome</keyword>
<evidence type="ECO:0000313" key="1">
    <source>
        <dbReference type="EMBL" id="ABL87536.1"/>
    </source>
</evidence>
<dbReference type="KEGG" id="pis:Pisl_0358"/>
<dbReference type="PANTHER" id="PTHR37953:SF1">
    <property type="entry name" value="UPF0127 PROTEIN MJ1496"/>
    <property type="match status" value="1"/>
</dbReference>
<dbReference type="InterPro" id="IPR038695">
    <property type="entry name" value="Saro_0823-like_sf"/>
</dbReference>
<accession>A1RRF4</accession>
<evidence type="ECO:0008006" key="3">
    <source>
        <dbReference type="Google" id="ProtNLM"/>
    </source>
</evidence>
<organism evidence="1 2">
    <name type="scientific">Pyrobaculum islandicum (strain DSM 4184 / JCM 9189 / GEO3)</name>
    <dbReference type="NCBI Taxonomy" id="384616"/>
    <lineage>
        <taxon>Archaea</taxon>
        <taxon>Thermoproteota</taxon>
        <taxon>Thermoprotei</taxon>
        <taxon>Thermoproteales</taxon>
        <taxon>Thermoproteaceae</taxon>
        <taxon>Pyrobaculum</taxon>
    </lineage>
</organism>
<dbReference type="HOGENOM" id="CLU_1870818_0_0_2"/>
<dbReference type="EMBL" id="CP000504">
    <property type="protein sequence ID" value="ABL87536.1"/>
    <property type="molecule type" value="Genomic_DNA"/>
</dbReference>
<dbReference type="Pfam" id="PF02643">
    <property type="entry name" value="DUF192"/>
    <property type="match status" value="1"/>
</dbReference>